<reference evidence="1 2" key="1">
    <citation type="journal article" date="2018" name="Front. Microbiol.">
        <title>Hydrolytic Capabilities as a Key to Environmental Success: Chitinolytic and Cellulolytic Acidobacteria From Acidic Sub-arctic Soils and Boreal Peatlands.</title>
        <authorList>
            <person name="Belova S.E."/>
            <person name="Ravin N.V."/>
            <person name="Pankratov T.A."/>
            <person name="Rakitin A.L."/>
            <person name="Ivanova A.A."/>
            <person name="Beletsky A.V."/>
            <person name="Mardanov A.V."/>
            <person name="Sinninghe Damste J.S."/>
            <person name="Dedysh S.N."/>
        </authorList>
    </citation>
    <scope>NUCLEOTIDE SEQUENCE [LARGE SCALE GENOMIC DNA]</scope>
    <source>
        <strain evidence="1 2">SBC82</strain>
    </source>
</reference>
<evidence type="ECO:0000313" key="2">
    <source>
        <dbReference type="Proteomes" id="UP000253606"/>
    </source>
</evidence>
<sequence length="158" mass="15743">MTVRVSTTLGSKISHPGDAFQGTLTHSIRVRGETLIPAGSTVNGVVVDARERGKFKGEGDLSIRLTSITVRGRSYPIETATLDQTLKGKGKRTAVTTGGGAGLGALIGGIAGGGKGALIGAGAGAGAGVLGGAFTGNKQIEIPAETPLTFTLSSSLRL</sequence>
<dbReference type="KEGG" id="abas:ACPOL_5961"/>
<protein>
    <submittedName>
        <fullName evidence="1">Uncharacterized protein</fullName>
    </submittedName>
</protein>
<gene>
    <name evidence="1" type="ORF">ACPOL_5961</name>
</gene>
<proteinExistence type="predicted"/>
<keyword evidence="2" id="KW-1185">Reference proteome</keyword>
<accession>A0A2Z5G9H0</accession>
<dbReference type="AlphaFoldDB" id="A0A2Z5G9H0"/>
<name>A0A2Z5G9H0_9BACT</name>
<dbReference type="EMBL" id="CP030840">
    <property type="protein sequence ID" value="AXC15205.1"/>
    <property type="molecule type" value="Genomic_DNA"/>
</dbReference>
<organism evidence="1 2">
    <name type="scientific">Acidisarcina polymorpha</name>
    <dbReference type="NCBI Taxonomy" id="2211140"/>
    <lineage>
        <taxon>Bacteria</taxon>
        <taxon>Pseudomonadati</taxon>
        <taxon>Acidobacteriota</taxon>
        <taxon>Terriglobia</taxon>
        <taxon>Terriglobales</taxon>
        <taxon>Acidobacteriaceae</taxon>
        <taxon>Acidisarcina</taxon>
    </lineage>
</organism>
<dbReference type="Proteomes" id="UP000253606">
    <property type="component" value="Chromosome"/>
</dbReference>
<evidence type="ECO:0000313" key="1">
    <source>
        <dbReference type="EMBL" id="AXC15205.1"/>
    </source>
</evidence>